<dbReference type="PROSITE" id="PS50015">
    <property type="entry name" value="SAP_B"/>
    <property type="match status" value="1"/>
</dbReference>
<organism evidence="9">
    <name type="scientific">Salpingoeca rosetta (strain ATCC 50818 / BSB-021)</name>
    <dbReference type="NCBI Taxonomy" id="946362"/>
    <lineage>
        <taxon>Eukaryota</taxon>
        <taxon>Choanoflagellata</taxon>
        <taxon>Craspedida</taxon>
        <taxon>Salpingoecidae</taxon>
        <taxon>Salpingoeca</taxon>
    </lineage>
</organism>
<dbReference type="GO" id="GO:0006629">
    <property type="term" value="P:lipid metabolic process"/>
    <property type="evidence" value="ECO:0007669"/>
    <property type="project" value="InterPro"/>
</dbReference>
<dbReference type="EC" id="3.1.3.2" evidence="5"/>
<gene>
    <name evidence="8" type="ORF">PTSG_07301</name>
</gene>
<evidence type="ECO:0000259" key="6">
    <source>
        <dbReference type="PROSITE" id="PS50015"/>
    </source>
</evidence>
<dbReference type="RefSeq" id="XP_004990799.1">
    <property type="nucleotide sequence ID" value="XM_004990742.1"/>
</dbReference>
<comment type="catalytic activity">
    <reaction evidence="5">
        <text>a phosphate monoester + H2O = an alcohol + phosphate</text>
        <dbReference type="Rhea" id="RHEA:15017"/>
        <dbReference type="ChEBI" id="CHEBI:15377"/>
        <dbReference type="ChEBI" id="CHEBI:30879"/>
        <dbReference type="ChEBI" id="CHEBI:43474"/>
        <dbReference type="ChEBI" id="CHEBI:67140"/>
        <dbReference type="EC" id="3.1.3.2"/>
    </reaction>
</comment>
<dbReference type="InterPro" id="IPR029052">
    <property type="entry name" value="Metallo-depent_PP-like"/>
</dbReference>
<dbReference type="SUPFAM" id="SSF49363">
    <property type="entry name" value="Purple acid phosphatase, N-terminal domain"/>
    <property type="match status" value="1"/>
</dbReference>
<keyword evidence="4" id="KW-0326">Glycosidase</keyword>
<keyword evidence="5" id="KW-0378">Hydrolase</keyword>
<comment type="similarity">
    <text evidence="5">Belongs to the metallophosphoesterase superfamily. Purple acid phosphatase family.</text>
</comment>
<protein>
    <recommendedName>
        <fullName evidence="5">Purple acid phosphatase</fullName>
        <ecNumber evidence="5">3.1.3.2</ecNumber>
    </recommendedName>
</protein>
<dbReference type="Pfam" id="PF00149">
    <property type="entry name" value="Metallophos"/>
    <property type="match status" value="1"/>
</dbReference>
<dbReference type="EMBL" id="GL832976">
    <property type="protein sequence ID" value="EGD76959.1"/>
    <property type="molecule type" value="Genomic_DNA"/>
</dbReference>
<evidence type="ECO:0000256" key="5">
    <source>
        <dbReference type="RuleBase" id="RU361203"/>
    </source>
</evidence>
<keyword evidence="1 5" id="KW-0732">Signal</keyword>
<evidence type="ECO:0000259" key="7">
    <source>
        <dbReference type="PROSITE" id="PS50853"/>
    </source>
</evidence>
<dbReference type="PROSITE" id="PS50853">
    <property type="entry name" value="FN3"/>
    <property type="match status" value="1"/>
</dbReference>
<dbReference type="KEGG" id="sre:PTSG_07301"/>
<dbReference type="Gene3D" id="2.60.40.380">
    <property type="entry name" value="Purple acid phosphatase-like, N-terminal"/>
    <property type="match status" value="1"/>
</dbReference>
<evidence type="ECO:0000256" key="1">
    <source>
        <dbReference type="ARBA" id="ARBA00022729"/>
    </source>
</evidence>
<dbReference type="eggNOG" id="KOG1378">
    <property type="taxonomic scope" value="Eukaryota"/>
</dbReference>
<dbReference type="SMART" id="SM00741">
    <property type="entry name" value="SapB"/>
    <property type="match status" value="1"/>
</dbReference>
<dbReference type="SUPFAM" id="SSF56300">
    <property type="entry name" value="Metallo-dependent phosphatases"/>
    <property type="match status" value="1"/>
</dbReference>
<dbReference type="InterPro" id="IPR007856">
    <property type="entry name" value="SapB_1"/>
</dbReference>
<dbReference type="SUPFAM" id="SSF47862">
    <property type="entry name" value="Saposin"/>
    <property type="match status" value="1"/>
</dbReference>
<dbReference type="PROSITE" id="PS51257">
    <property type="entry name" value="PROKAR_LIPOPROTEIN"/>
    <property type="match status" value="1"/>
</dbReference>
<keyword evidence="2" id="KW-1015">Disulfide bond</keyword>
<dbReference type="InterPro" id="IPR041792">
    <property type="entry name" value="MPP_PAP"/>
</dbReference>
<feature type="domain" description="Saposin B-type" evidence="6">
    <location>
        <begin position="35"/>
        <end position="119"/>
    </location>
</feature>
<dbReference type="PANTHER" id="PTHR45867">
    <property type="entry name" value="PURPLE ACID PHOSPHATASE"/>
    <property type="match status" value="1"/>
</dbReference>
<evidence type="ECO:0000256" key="2">
    <source>
        <dbReference type="ARBA" id="ARBA00023157"/>
    </source>
</evidence>
<evidence type="ECO:0000256" key="4">
    <source>
        <dbReference type="ARBA" id="ARBA00023295"/>
    </source>
</evidence>
<feature type="domain" description="Fibronectin type-III" evidence="7">
    <location>
        <begin position="125"/>
        <end position="232"/>
    </location>
</feature>
<dbReference type="CDD" id="cd00063">
    <property type="entry name" value="FN3"/>
    <property type="match status" value="1"/>
</dbReference>
<name>F2UJ11_SALR5</name>
<dbReference type="Pfam" id="PF05184">
    <property type="entry name" value="SapB_1"/>
    <property type="match status" value="1"/>
</dbReference>
<dbReference type="InterPro" id="IPR008963">
    <property type="entry name" value="Purple_acid_Pase-like_N"/>
</dbReference>
<dbReference type="STRING" id="946362.F2UJ11"/>
<dbReference type="PANTHER" id="PTHR45867:SF3">
    <property type="entry name" value="ACID PHOSPHATASE TYPE 7"/>
    <property type="match status" value="1"/>
</dbReference>
<dbReference type="Proteomes" id="UP000007799">
    <property type="component" value="Unassembled WGS sequence"/>
</dbReference>
<keyword evidence="9" id="KW-1185">Reference proteome</keyword>
<dbReference type="GeneID" id="16071362"/>
<dbReference type="Pfam" id="PF14008">
    <property type="entry name" value="Metallophos_C"/>
    <property type="match status" value="1"/>
</dbReference>
<dbReference type="OMA" id="FTEFMHR"/>
<proteinExistence type="inferred from homology"/>
<dbReference type="AlphaFoldDB" id="F2UJ11"/>
<dbReference type="InterPro" id="IPR004843">
    <property type="entry name" value="Calcineurin-like_PHP"/>
</dbReference>
<accession>F2UJ11</accession>
<dbReference type="Pfam" id="PF16656">
    <property type="entry name" value="Pur_ac_phosph_N"/>
    <property type="match status" value="1"/>
</dbReference>
<feature type="signal peptide" evidence="5">
    <location>
        <begin position="1"/>
        <end position="23"/>
    </location>
</feature>
<dbReference type="InParanoid" id="F2UJ11"/>
<keyword evidence="3" id="KW-0325">Glycoprotein</keyword>
<dbReference type="CDD" id="cd00839">
    <property type="entry name" value="MPP_PAPs"/>
    <property type="match status" value="1"/>
</dbReference>
<dbReference type="GO" id="GO:0046872">
    <property type="term" value="F:metal ion binding"/>
    <property type="evidence" value="ECO:0007669"/>
    <property type="project" value="InterPro"/>
</dbReference>
<evidence type="ECO:0000313" key="8">
    <source>
        <dbReference type="EMBL" id="EGD76959.1"/>
    </source>
</evidence>
<dbReference type="GO" id="GO:0003993">
    <property type="term" value="F:acid phosphatase activity"/>
    <property type="evidence" value="ECO:0007669"/>
    <property type="project" value="UniProtKB-EC"/>
</dbReference>
<sequence length="521" mass="57988">MEQRTMAWLRMTAFAAMVALVAAACVVQPAQAGEDGIGCSLCQDAIVDVENFLEANSTVQDIIKALDDVCKLLSGDAKQKCLQEVQHLAPKLAEADDSITTKYSPFALCSMLGQCQIDCCATPYLPEQIHLSITTDISEMVVMWSTLKATPHPVVQYGLSSDNLNMTANATTASYTSGGWQGHLYTATMTGLRPKTTYYYRVGDPTVAPDYWMKPAWSQVPSLHFTTRTAPAATTPLTVAMIGDAGATDASMLSLAHITQRVVDKSIDFLFHDGDIGYADGYQTLWDAYVRKIESIAGFVPYMTVQGNHEGFYDFKPYMARFAMPWKQSKSQSPLYYSFDYGSAHFIAVNSESEFGLAARTVKKDDPMYKWLEQDLQAANASRHVTPWIVVVLHRPLYCTESNRDCKQYAETLREGLEDLFFNYNVDVVIQAHRHNYQASYPVYQQKKMSDSFHKPPAPVYIVNGAAGNKEHLMGPGKQDWARVTLKQYGYATLSIANSSLDWTYYAAADNAVLDHFTITK</sequence>
<dbReference type="Gene3D" id="1.10.225.10">
    <property type="entry name" value="Saposin-like"/>
    <property type="match status" value="1"/>
</dbReference>
<dbReference type="InterPro" id="IPR003961">
    <property type="entry name" value="FN3_dom"/>
</dbReference>
<dbReference type="GO" id="GO:0016798">
    <property type="term" value="F:hydrolase activity, acting on glycosyl bonds"/>
    <property type="evidence" value="ECO:0007669"/>
    <property type="project" value="UniProtKB-KW"/>
</dbReference>
<dbReference type="Gene3D" id="3.60.21.10">
    <property type="match status" value="1"/>
</dbReference>
<dbReference type="InterPro" id="IPR011001">
    <property type="entry name" value="Saposin-like"/>
</dbReference>
<dbReference type="OrthoDB" id="45007at2759"/>
<dbReference type="InterPro" id="IPR025733">
    <property type="entry name" value="PAPs_C"/>
</dbReference>
<reference evidence="8" key="1">
    <citation type="submission" date="2009-08" db="EMBL/GenBank/DDBJ databases">
        <title>Annotation of Salpingoeca rosetta.</title>
        <authorList>
            <consortium name="The Broad Institute Genome Sequencing Platform"/>
            <person name="Russ C."/>
            <person name="Cuomo C."/>
            <person name="Burger G."/>
            <person name="Gray M.W."/>
            <person name="Holland P.W.H."/>
            <person name="King N."/>
            <person name="Lang F.B.F."/>
            <person name="Roger A.J."/>
            <person name="Ruiz-Trillo I."/>
            <person name="Young S.K."/>
            <person name="Zeng Q."/>
            <person name="Gargeya S."/>
            <person name="Alvarado L."/>
            <person name="Berlin A."/>
            <person name="Chapman S.B."/>
            <person name="Chen Z."/>
            <person name="Freedman E."/>
            <person name="Gellesch M."/>
            <person name="Goldberg J."/>
            <person name="Griggs A."/>
            <person name="Gujja S."/>
            <person name="Heilman E."/>
            <person name="Heiman D."/>
            <person name="Howarth C."/>
            <person name="Mehta T."/>
            <person name="Neiman D."/>
            <person name="Pearson M."/>
            <person name="Roberts A."/>
            <person name="Saif S."/>
            <person name="Shea T."/>
            <person name="Shenoy N."/>
            <person name="Sisk P."/>
            <person name="Stolte C."/>
            <person name="Sykes S."/>
            <person name="White J."/>
            <person name="Yandava C."/>
            <person name="Haas B."/>
            <person name="Nusbaum C."/>
            <person name="Birren B."/>
        </authorList>
    </citation>
    <scope>NUCLEOTIDE SEQUENCE [LARGE SCALE GENOMIC DNA]</scope>
    <source>
        <strain evidence="8">ATCC 50818</strain>
    </source>
</reference>
<evidence type="ECO:0000313" key="9">
    <source>
        <dbReference type="Proteomes" id="UP000007799"/>
    </source>
</evidence>
<dbReference type="InterPro" id="IPR008139">
    <property type="entry name" value="SaposinB_dom"/>
</dbReference>
<evidence type="ECO:0000256" key="3">
    <source>
        <dbReference type="ARBA" id="ARBA00023180"/>
    </source>
</evidence>
<dbReference type="InterPro" id="IPR015914">
    <property type="entry name" value="PAPs_N"/>
</dbReference>
<feature type="chain" id="PRO_5005129389" description="Purple acid phosphatase" evidence="5">
    <location>
        <begin position="24"/>
        <end position="521"/>
    </location>
</feature>